<dbReference type="Gene3D" id="3.30.429.10">
    <property type="entry name" value="Macrophage Migration Inhibitory Factor"/>
    <property type="match status" value="1"/>
</dbReference>
<comment type="caution">
    <text evidence="1">The sequence shown here is derived from an EMBL/GenBank/DDBJ whole genome shotgun (WGS) entry which is preliminary data.</text>
</comment>
<gene>
    <name evidence="1" type="ORF">H8K32_11155</name>
</gene>
<name>A0A923HGM6_9BURK</name>
<accession>A0A923HGM6</accession>
<evidence type="ECO:0000313" key="2">
    <source>
        <dbReference type="Proteomes" id="UP000634011"/>
    </source>
</evidence>
<dbReference type="EMBL" id="JACOFV010000009">
    <property type="protein sequence ID" value="MBC3862660.1"/>
    <property type="molecule type" value="Genomic_DNA"/>
</dbReference>
<dbReference type="GO" id="GO:0008704">
    <property type="term" value="F:5-carboxymethyl-2-hydroxymuconate delta-isomerase activity"/>
    <property type="evidence" value="ECO:0007669"/>
    <property type="project" value="InterPro"/>
</dbReference>
<sequence>MPHLTLEYTDNLLHFNADKVLLTLNRKLANSSEFEEIDIKSRAIKIASFRVGISHQVRGFVHVKLAILSGRSNETKRVLSESILLVLKQLCKLHSNLHVQLCVEIQEIERDSYIKASIGT</sequence>
<dbReference type="Pfam" id="PF02962">
    <property type="entry name" value="CHMI"/>
    <property type="match status" value="1"/>
</dbReference>
<dbReference type="SUPFAM" id="SSF55331">
    <property type="entry name" value="Tautomerase/MIF"/>
    <property type="match status" value="1"/>
</dbReference>
<dbReference type="InterPro" id="IPR004220">
    <property type="entry name" value="5-COMe_2-OHmuconate_Isoase"/>
</dbReference>
<dbReference type="Proteomes" id="UP000634011">
    <property type="component" value="Unassembled WGS sequence"/>
</dbReference>
<protein>
    <submittedName>
        <fullName evidence="1">5-carboxymethyl-2-hydroxymuconate Delta-isomerase</fullName>
    </submittedName>
</protein>
<keyword evidence="2" id="KW-1185">Reference proteome</keyword>
<organism evidence="1 2">
    <name type="scientific">Undibacterium jejuense</name>
    <dbReference type="NCBI Taxonomy" id="1344949"/>
    <lineage>
        <taxon>Bacteria</taxon>
        <taxon>Pseudomonadati</taxon>
        <taxon>Pseudomonadota</taxon>
        <taxon>Betaproteobacteria</taxon>
        <taxon>Burkholderiales</taxon>
        <taxon>Oxalobacteraceae</taxon>
        <taxon>Undibacterium</taxon>
    </lineage>
</organism>
<dbReference type="InterPro" id="IPR014347">
    <property type="entry name" value="Tautomerase/MIF_sf"/>
</dbReference>
<proteinExistence type="predicted"/>
<dbReference type="AlphaFoldDB" id="A0A923HGM6"/>
<dbReference type="CDD" id="cd00580">
    <property type="entry name" value="CHMI"/>
    <property type="match status" value="1"/>
</dbReference>
<evidence type="ECO:0000313" key="1">
    <source>
        <dbReference type="EMBL" id="MBC3862660.1"/>
    </source>
</evidence>
<dbReference type="RefSeq" id="WP_186912575.1">
    <property type="nucleotide sequence ID" value="NZ_JACOFV010000009.1"/>
</dbReference>
<dbReference type="PANTHER" id="PTHR37950">
    <property type="entry name" value="4-HYDROXYPHENYLACETATE CATABOLISM PROTEIN"/>
    <property type="match status" value="1"/>
</dbReference>
<reference evidence="1" key="1">
    <citation type="submission" date="2020-08" db="EMBL/GenBank/DDBJ databases">
        <title>Novel species isolated from subtropical streams in China.</title>
        <authorList>
            <person name="Lu H."/>
        </authorList>
    </citation>
    <scope>NUCLEOTIDE SEQUENCE</scope>
    <source>
        <strain evidence="1">KACC 12607</strain>
    </source>
</reference>
<dbReference type="PANTHER" id="PTHR37950:SF1">
    <property type="entry name" value="4-HYDROXYPHENYLACETATE CATABOLISM PROTEIN"/>
    <property type="match status" value="1"/>
</dbReference>